<dbReference type="PANTHER" id="PTHR46889:SF4">
    <property type="entry name" value="TRANSPOSASE INSO FOR INSERTION SEQUENCE ELEMENT IS911B-RELATED"/>
    <property type="match status" value="1"/>
</dbReference>
<dbReference type="Proteomes" id="UP000004208">
    <property type="component" value="Unassembled WGS sequence"/>
</dbReference>
<accession>D7WBP5</accession>
<comment type="function">
    <text evidence="1">Involved in the transposition of the insertion sequence.</text>
</comment>
<evidence type="ECO:0000313" key="3">
    <source>
        <dbReference type="EMBL" id="EFK55276.1"/>
    </source>
</evidence>
<dbReference type="SUPFAM" id="SSF46689">
    <property type="entry name" value="Homeodomain-like"/>
    <property type="match status" value="1"/>
</dbReference>
<dbReference type="PROSITE" id="PS50994">
    <property type="entry name" value="INTEGRASE"/>
    <property type="match status" value="1"/>
</dbReference>
<dbReference type="InterPro" id="IPR010332">
    <property type="entry name" value="ATPase_terminase-su_N"/>
</dbReference>
<comment type="caution">
    <text evidence="3">The sequence shown here is derived from an EMBL/GenBank/DDBJ whole genome shotgun (WGS) entry which is preliminary data.</text>
</comment>
<dbReference type="InterPro" id="IPR050900">
    <property type="entry name" value="Transposase_IS3/IS150/IS904"/>
</dbReference>
<dbReference type="eggNOG" id="COG2801">
    <property type="taxonomic scope" value="Bacteria"/>
</dbReference>
<keyword evidence="4" id="KW-1185">Reference proteome</keyword>
<reference evidence="3" key="1">
    <citation type="submission" date="2010-06" db="EMBL/GenBank/DDBJ databases">
        <authorList>
            <person name="Muzny D."/>
            <person name="Qin X."/>
            <person name="Buhay C."/>
            <person name="Dugan-Rocha S."/>
            <person name="Ding Y."/>
            <person name="Chen G."/>
            <person name="Hawes A."/>
            <person name="Holder M."/>
            <person name="Jhangiani S."/>
            <person name="Johnson A."/>
            <person name="Khan Z."/>
            <person name="Li Z."/>
            <person name="Liu W."/>
            <person name="Liu X."/>
            <person name="Perez L."/>
            <person name="Shen H."/>
            <person name="Wang Q."/>
            <person name="Watt J."/>
            <person name="Xi L."/>
            <person name="Xin Y."/>
            <person name="Zhou J."/>
            <person name="Deng J."/>
            <person name="Jiang H."/>
            <person name="Liu Y."/>
            <person name="Qu J."/>
            <person name="Song X.-Z."/>
            <person name="Zhang L."/>
            <person name="Villasana D."/>
            <person name="Johnson A."/>
            <person name="Liu J."/>
            <person name="Liyanage D."/>
            <person name="Lorensuhewa L."/>
            <person name="Robinson T."/>
            <person name="Song A."/>
            <person name="Song B.-B."/>
            <person name="Dinh H."/>
            <person name="Thornton R."/>
            <person name="Coyle M."/>
            <person name="Francisco L."/>
            <person name="Jackson L."/>
            <person name="Javaid M."/>
            <person name="Korchina V."/>
            <person name="Kovar C."/>
            <person name="Mata R."/>
            <person name="Mathew T."/>
            <person name="Ngo R."/>
            <person name="Nguyen L."/>
            <person name="Nguyen N."/>
            <person name="Okwuonu G."/>
            <person name="Ongeri F."/>
            <person name="Pham C."/>
            <person name="Simmons D."/>
            <person name="Wilczek-Boney K."/>
            <person name="Hale W."/>
            <person name="Jakkamsetti A."/>
            <person name="Pham P."/>
            <person name="Ruth R."/>
            <person name="San Lucas F."/>
            <person name="Warren J."/>
            <person name="Zhang J."/>
            <person name="Zhao Z."/>
            <person name="Zhou C."/>
            <person name="Zhu D."/>
            <person name="Lee S."/>
            <person name="Bess C."/>
            <person name="Blankenburg K."/>
            <person name="Forbes L."/>
            <person name="Fu Q."/>
            <person name="Gubbala S."/>
            <person name="Hirani K."/>
            <person name="Jayaseelan J.C."/>
            <person name="Lara F."/>
            <person name="Munidasa M."/>
            <person name="Palculict T."/>
            <person name="Patil S."/>
            <person name="Pu L.-L."/>
            <person name="Saada N."/>
            <person name="Tang L."/>
            <person name="Weissenberger G."/>
            <person name="Zhu Y."/>
            <person name="Hemphill L."/>
            <person name="Shang Y."/>
            <person name="Youmans B."/>
            <person name="Ayvaz T."/>
            <person name="Ross M."/>
            <person name="Santibanez J."/>
            <person name="Aqrawi P."/>
            <person name="Gross S."/>
            <person name="Joshi V."/>
            <person name="Fowler G."/>
            <person name="Nazareth L."/>
            <person name="Reid J."/>
            <person name="Worley K."/>
            <person name="Petrosino J."/>
            <person name="Highlander S."/>
            <person name="Gibbs R."/>
        </authorList>
    </citation>
    <scope>NUCLEOTIDE SEQUENCE [LARGE SCALE GENOMIC DNA]</scope>
    <source>
        <strain evidence="3">ATCC 33030</strain>
    </source>
</reference>
<dbReference type="InterPro" id="IPR009057">
    <property type="entry name" value="Homeodomain-like_sf"/>
</dbReference>
<proteinExistence type="predicted"/>
<dbReference type="GO" id="GO:0015074">
    <property type="term" value="P:DNA integration"/>
    <property type="evidence" value="ECO:0007669"/>
    <property type="project" value="InterPro"/>
</dbReference>
<name>D7WBP5_9CORY</name>
<dbReference type="HOGENOM" id="CLU_027402_27_5_11"/>
<dbReference type="NCBIfam" id="NF033516">
    <property type="entry name" value="transpos_IS3"/>
    <property type="match status" value="1"/>
</dbReference>
<dbReference type="Pfam" id="PF13276">
    <property type="entry name" value="HTH_21"/>
    <property type="match status" value="1"/>
</dbReference>
<dbReference type="InterPro" id="IPR036397">
    <property type="entry name" value="RNaseH_sf"/>
</dbReference>
<dbReference type="PANTHER" id="PTHR46889">
    <property type="entry name" value="TRANSPOSASE INSF FOR INSERTION SEQUENCE IS3B-RELATED"/>
    <property type="match status" value="1"/>
</dbReference>
<dbReference type="InterPro" id="IPR025948">
    <property type="entry name" value="HTH-like_dom"/>
</dbReference>
<dbReference type="GO" id="GO:0003676">
    <property type="term" value="F:nucleic acid binding"/>
    <property type="evidence" value="ECO:0007669"/>
    <property type="project" value="InterPro"/>
</dbReference>
<organism evidence="3 4">
    <name type="scientific">Corynebacterium genitalium ATCC 33030</name>
    <dbReference type="NCBI Taxonomy" id="585529"/>
    <lineage>
        <taxon>Bacteria</taxon>
        <taxon>Bacillati</taxon>
        <taxon>Actinomycetota</taxon>
        <taxon>Actinomycetes</taxon>
        <taxon>Mycobacteriales</taxon>
        <taxon>Corynebacteriaceae</taxon>
        <taxon>Corynebacterium</taxon>
    </lineage>
</organism>
<dbReference type="Pfam" id="PF00665">
    <property type="entry name" value="rve"/>
    <property type="match status" value="1"/>
</dbReference>
<protein>
    <submittedName>
        <fullName evidence="3">ATPase subunit of terminase (GpP-like)</fullName>
    </submittedName>
</protein>
<evidence type="ECO:0000259" key="2">
    <source>
        <dbReference type="PROSITE" id="PS50994"/>
    </source>
</evidence>
<dbReference type="Pfam" id="PF06056">
    <property type="entry name" value="Terminase_5"/>
    <property type="match status" value="1"/>
</dbReference>
<dbReference type="InterPro" id="IPR001584">
    <property type="entry name" value="Integrase_cat-core"/>
</dbReference>
<dbReference type="Pfam" id="PF13333">
    <property type="entry name" value="rve_2"/>
    <property type="match status" value="1"/>
</dbReference>
<evidence type="ECO:0000313" key="4">
    <source>
        <dbReference type="Proteomes" id="UP000004208"/>
    </source>
</evidence>
<sequence length="473" mass="54836">MTKGDADGILEDSIMNRSYTKEQRRRALQVYKRTQSVTKTVRELGYPGRWTLYKWLREPAKPGRPRKQSKTLTRYPFEVKLRAVELFNAGWRPADIAVECELRSKMSVYSWAQRHREEGKWGLMSKRERKEHTRMPTRAAFEKSLADDPAELKKQMAQLLVDKAVLEKELELVKKDVSVIPGQLSNKHKAEVVDALRGEFPLSMLLAAIDLAASSFYYQLQQRFAPDKHARIRELLHEISSESNNTYGYRRLWWELRHRGIVISEKVVRRLMHEEGIRPWFPKRKWRYSSYQGEISPAPPNLVNRNFHAEHPNRLWLTDISVFATNQGRVYLSAIIDCFDGKVVAAKTSVHPTMELAEETLYAAIATEKPAMDGSLVIHSDRGAHYRGSSWRSMTEKFGILRSMSKKGCSPDNAACEGFFGRMKNEMYYGRTWQNPQELKEAIATYIEFYNDHRIKISLDGLSIAEYRKVNVA</sequence>
<dbReference type="InterPro" id="IPR048020">
    <property type="entry name" value="Transpos_IS3"/>
</dbReference>
<dbReference type="InterPro" id="IPR012337">
    <property type="entry name" value="RNaseH-like_sf"/>
</dbReference>
<gene>
    <name evidence="3" type="ORF">HMPREF0291_10534</name>
</gene>
<dbReference type="SUPFAM" id="SSF53098">
    <property type="entry name" value="Ribonuclease H-like"/>
    <property type="match status" value="1"/>
</dbReference>
<feature type="domain" description="Integrase catalytic" evidence="2">
    <location>
        <begin position="308"/>
        <end position="472"/>
    </location>
</feature>
<dbReference type="Gene3D" id="3.30.420.10">
    <property type="entry name" value="Ribonuclease H-like superfamily/Ribonuclease H"/>
    <property type="match status" value="1"/>
</dbReference>
<dbReference type="AlphaFoldDB" id="D7WBP5"/>
<evidence type="ECO:0000256" key="1">
    <source>
        <dbReference type="ARBA" id="ARBA00002286"/>
    </source>
</evidence>
<dbReference type="EMBL" id="ACLJ02000001">
    <property type="protein sequence ID" value="EFK55276.1"/>
    <property type="molecule type" value="Genomic_DNA"/>
</dbReference>